<keyword evidence="5" id="KW-1185">Reference proteome</keyword>
<dbReference type="EMBL" id="JAAAWP010000002">
    <property type="protein sequence ID" value="NDW20494.1"/>
    <property type="molecule type" value="Genomic_DNA"/>
</dbReference>
<dbReference type="PROSITE" id="PS50110">
    <property type="entry name" value="RESPONSE_REGULATORY"/>
    <property type="match status" value="1"/>
</dbReference>
<dbReference type="SUPFAM" id="SSF52172">
    <property type="entry name" value="CheY-like"/>
    <property type="match status" value="1"/>
</dbReference>
<dbReference type="CDD" id="cd00156">
    <property type="entry name" value="REC"/>
    <property type="match status" value="1"/>
</dbReference>
<dbReference type="RefSeq" id="WP_163110010.1">
    <property type="nucleotide sequence ID" value="NZ_JAAAWP010000002.1"/>
</dbReference>
<evidence type="ECO:0000313" key="4">
    <source>
        <dbReference type="EMBL" id="NDW20494.1"/>
    </source>
</evidence>
<dbReference type="AlphaFoldDB" id="A0A6L9MQH7"/>
<organism evidence="4 5">
    <name type="scientific">Alteromonas hispanica</name>
    <dbReference type="NCBI Taxonomy" id="315421"/>
    <lineage>
        <taxon>Bacteria</taxon>
        <taxon>Pseudomonadati</taxon>
        <taxon>Pseudomonadota</taxon>
        <taxon>Gammaproteobacteria</taxon>
        <taxon>Alteromonadales</taxon>
        <taxon>Alteromonadaceae</taxon>
        <taxon>Alteromonas/Salinimonas group</taxon>
        <taxon>Alteromonas</taxon>
    </lineage>
</organism>
<dbReference type="SMART" id="SM00448">
    <property type="entry name" value="REC"/>
    <property type="match status" value="1"/>
</dbReference>
<keyword evidence="1 2" id="KW-0597">Phosphoprotein</keyword>
<protein>
    <submittedName>
        <fullName evidence="4">Response regulator</fullName>
    </submittedName>
</protein>
<dbReference type="PANTHER" id="PTHR44591:SF3">
    <property type="entry name" value="RESPONSE REGULATORY DOMAIN-CONTAINING PROTEIN"/>
    <property type="match status" value="1"/>
</dbReference>
<feature type="domain" description="Response regulatory" evidence="3">
    <location>
        <begin position="188"/>
        <end position="304"/>
    </location>
</feature>
<proteinExistence type="predicted"/>
<dbReference type="GO" id="GO:0000160">
    <property type="term" value="P:phosphorelay signal transduction system"/>
    <property type="evidence" value="ECO:0007669"/>
    <property type="project" value="InterPro"/>
</dbReference>
<accession>A0A6L9MQH7</accession>
<dbReference type="InterPro" id="IPR050595">
    <property type="entry name" value="Bact_response_regulator"/>
</dbReference>
<evidence type="ECO:0000259" key="3">
    <source>
        <dbReference type="PROSITE" id="PS50110"/>
    </source>
</evidence>
<dbReference type="Pfam" id="PF00072">
    <property type="entry name" value="Response_reg"/>
    <property type="match status" value="1"/>
</dbReference>
<dbReference type="Gene3D" id="3.40.50.2300">
    <property type="match status" value="1"/>
</dbReference>
<dbReference type="InterPro" id="IPR011006">
    <property type="entry name" value="CheY-like_superfamily"/>
</dbReference>
<evidence type="ECO:0000256" key="1">
    <source>
        <dbReference type="ARBA" id="ARBA00022553"/>
    </source>
</evidence>
<sequence>MLNIIDVVRCFIHHQGYSQRGISFIHNRTGFAQCLVSEERINAVSPVIDQAIKAALQEPVLLPIIFIKERSGLKIWFNDSCLANFAGEVSYLSPCLAKTELLRFGRPLHSIEDVQAYSEYRMGDARWQWRWSRDCATSNSTNSTVMVYPIDEIESSLDSNPHSKKVFFPFLSSEIDAVLNSLRKDQVSVLIADDSPSSLGVTAAILQSLGANVCTAKDGLEALSYAMTKHFDVLILDEKMPQLYGSDVFEQIKVSGPNINSARLILSGVTSPNAATKMAKKGVDGLLCKPVTKTMLKSTMGSLMLKRKSFQLTPL</sequence>
<gene>
    <name evidence="4" type="ORF">GTW09_03040</name>
</gene>
<reference evidence="4 5" key="1">
    <citation type="submission" date="2020-01" db="EMBL/GenBank/DDBJ databases">
        <title>Genomes of bacteria type strains.</title>
        <authorList>
            <person name="Chen J."/>
            <person name="Zhu S."/>
            <person name="Yang J."/>
        </authorList>
    </citation>
    <scope>NUCLEOTIDE SEQUENCE [LARGE SCALE GENOMIC DNA]</scope>
    <source>
        <strain evidence="4 5">LMG 22958</strain>
    </source>
</reference>
<comment type="caution">
    <text evidence="4">The sequence shown here is derived from an EMBL/GenBank/DDBJ whole genome shotgun (WGS) entry which is preliminary data.</text>
</comment>
<evidence type="ECO:0000256" key="2">
    <source>
        <dbReference type="PROSITE-ProRule" id="PRU00169"/>
    </source>
</evidence>
<dbReference type="InterPro" id="IPR001789">
    <property type="entry name" value="Sig_transdc_resp-reg_receiver"/>
</dbReference>
<dbReference type="Proteomes" id="UP000478837">
    <property type="component" value="Unassembled WGS sequence"/>
</dbReference>
<name>A0A6L9MQH7_9ALTE</name>
<dbReference type="PANTHER" id="PTHR44591">
    <property type="entry name" value="STRESS RESPONSE REGULATOR PROTEIN 1"/>
    <property type="match status" value="1"/>
</dbReference>
<feature type="modified residue" description="4-aspartylphosphate" evidence="2">
    <location>
        <position position="237"/>
    </location>
</feature>
<evidence type="ECO:0000313" key="5">
    <source>
        <dbReference type="Proteomes" id="UP000478837"/>
    </source>
</evidence>